<protein>
    <recommendedName>
        <fullName evidence="2">Cystatin domain-containing protein</fullName>
    </recommendedName>
</protein>
<evidence type="ECO:0000259" key="2">
    <source>
        <dbReference type="Pfam" id="PF00031"/>
    </source>
</evidence>
<reference evidence="3" key="1">
    <citation type="submission" date="2021-02" db="EMBL/GenBank/DDBJ databases">
        <authorList>
            <person name="Nowell W R."/>
        </authorList>
    </citation>
    <scope>NUCLEOTIDE SEQUENCE</scope>
</reference>
<comment type="caution">
    <text evidence="3">The sequence shown here is derived from an EMBL/GenBank/DDBJ whole genome shotgun (WGS) entry which is preliminary data.</text>
</comment>
<dbReference type="Pfam" id="PF00031">
    <property type="entry name" value="Cystatin"/>
    <property type="match status" value="1"/>
</dbReference>
<dbReference type="SUPFAM" id="SSF54403">
    <property type="entry name" value="Cystatin/monellin"/>
    <property type="match status" value="1"/>
</dbReference>
<gene>
    <name evidence="3" type="ORF">EDS130_LOCUS4026</name>
    <name evidence="4" type="ORF">XAT740_LOCUS21788</name>
</gene>
<dbReference type="EMBL" id="CAJNOJ010000010">
    <property type="protein sequence ID" value="CAF0784676.1"/>
    <property type="molecule type" value="Genomic_DNA"/>
</dbReference>
<keyword evidence="5" id="KW-1185">Reference proteome</keyword>
<name>A0A813RQS3_ADIRI</name>
<dbReference type="InterPro" id="IPR046350">
    <property type="entry name" value="Cystatin_sf"/>
</dbReference>
<evidence type="ECO:0000313" key="6">
    <source>
        <dbReference type="Proteomes" id="UP000663852"/>
    </source>
</evidence>
<dbReference type="Proteomes" id="UP000663828">
    <property type="component" value="Unassembled WGS sequence"/>
</dbReference>
<dbReference type="GO" id="GO:0004869">
    <property type="term" value="F:cysteine-type endopeptidase inhibitor activity"/>
    <property type="evidence" value="ECO:0007669"/>
    <property type="project" value="InterPro"/>
</dbReference>
<feature type="chain" id="PRO_5035683051" description="Cystatin domain-containing protein" evidence="1">
    <location>
        <begin position="21"/>
        <end position="113"/>
    </location>
</feature>
<dbReference type="Proteomes" id="UP000663852">
    <property type="component" value="Unassembled WGS sequence"/>
</dbReference>
<dbReference type="AlphaFoldDB" id="A0A813RQS3"/>
<evidence type="ECO:0000313" key="5">
    <source>
        <dbReference type="Proteomes" id="UP000663828"/>
    </source>
</evidence>
<keyword evidence="1" id="KW-0732">Signal</keyword>
<accession>A0A813RQS3</accession>
<dbReference type="Gene3D" id="3.10.450.10">
    <property type="match status" value="1"/>
</dbReference>
<evidence type="ECO:0000256" key="1">
    <source>
        <dbReference type="SAM" id="SignalP"/>
    </source>
</evidence>
<proteinExistence type="predicted"/>
<dbReference type="InterPro" id="IPR000010">
    <property type="entry name" value="Cystatin_dom"/>
</dbReference>
<evidence type="ECO:0000313" key="3">
    <source>
        <dbReference type="EMBL" id="CAF0784676.1"/>
    </source>
</evidence>
<evidence type="ECO:0000313" key="4">
    <source>
        <dbReference type="EMBL" id="CAF1166630.1"/>
    </source>
</evidence>
<sequence length="113" mass="12689">MYKFAAALLVLIIAFHGTFGQMSFGGYSDHPELIEDDTTLLLTDFAVEYFSAEQNLKLTNLEITRVRIQTVSGTNYKINFTGDNGAQKMECEVVVFLGFNFKKKIFDASCDPL</sequence>
<feature type="signal peptide" evidence="1">
    <location>
        <begin position="1"/>
        <end position="20"/>
    </location>
</feature>
<dbReference type="EMBL" id="CAJNOR010001575">
    <property type="protein sequence ID" value="CAF1166630.1"/>
    <property type="molecule type" value="Genomic_DNA"/>
</dbReference>
<organism evidence="3 6">
    <name type="scientific">Adineta ricciae</name>
    <name type="common">Rotifer</name>
    <dbReference type="NCBI Taxonomy" id="249248"/>
    <lineage>
        <taxon>Eukaryota</taxon>
        <taxon>Metazoa</taxon>
        <taxon>Spiralia</taxon>
        <taxon>Gnathifera</taxon>
        <taxon>Rotifera</taxon>
        <taxon>Eurotatoria</taxon>
        <taxon>Bdelloidea</taxon>
        <taxon>Adinetida</taxon>
        <taxon>Adinetidae</taxon>
        <taxon>Adineta</taxon>
    </lineage>
</organism>
<feature type="domain" description="Cystatin" evidence="2">
    <location>
        <begin position="42"/>
        <end position="81"/>
    </location>
</feature>